<organism evidence="2 3">
    <name type="scientific">Hyaloscypha hepaticicola</name>
    <dbReference type="NCBI Taxonomy" id="2082293"/>
    <lineage>
        <taxon>Eukaryota</taxon>
        <taxon>Fungi</taxon>
        <taxon>Dikarya</taxon>
        <taxon>Ascomycota</taxon>
        <taxon>Pezizomycotina</taxon>
        <taxon>Leotiomycetes</taxon>
        <taxon>Helotiales</taxon>
        <taxon>Hyaloscyphaceae</taxon>
        <taxon>Hyaloscypha</taxon>
    </lineage>
</organism>
<name>A0A2J6PWI9_9HELO</name>
<dbReference type="InterPro" id="IPR027417">
    <property type="entry name" value="P-loop_NTPase"/>
</dbReference>
<dbReference type="AlphaFoldDB" id="A0A2J6PWI9"/>
<evidence type="ECO:0000313" key="3">
    <source>
        <dbReference type="Proteomes" id="UP000235672"/>
    </source>
</evidence>
<protein>
    <recommendedName>
        <fullName evidence="4">G domain-containing protein</fullName>
    </recommendedName>
</protein>
<keyword evidence="3" id="KW-1185">Reference proteome</keyword>
<evidence type="ECO:0000256" key="1">
    <source>
        <dbReference type="SAM" id="MobiDB-lite"/>
    </source>
</evidence>
<feature type="compositionally biased region" description="Polar residues" evidence="1">
    <location>
        <begin position="1"/>
        <end position="14"/>
    </location>
</feature>
<evidence type="ECO:0000313" key="2">
    <source>
        <dbReference type="EMBL" id="PMD18379.1"/>
    </source>
</evidence>
<dbReference type="SUPFAM" id="SSF52540">
    <property type="entry name" value="P-loop containing nucleoside triphosphate hydrolases"/>
    <property type="match status" value="1"/>
</dbReference>
<dbReference type="EMBL" id="KZ613494">
    <property type="protein sequence ID" value="PMD18379.1"/>
    <property type="molecule type" value="Genomic_DNA"/>
</dbReference>
<dbReference type="OrthoDB" id="59699at2759"/>
<accession>A0A2J6PWI9</accession>
<sequence length="452" mass="51076">MSGSFWRNDNNGAGHQTFKDWSKENIDTSKEVVSPPSNILSECPKFRILIIGSTGVGWCQSWSTGRAQHQTPWTFPGLNERIVIHDSKGFEKGEQRTFNEVAEFIRARRRAVKLADQLHCIWFIEEDFFRNLEALVGKIPVIVVFTKYDKIIGKRYAGWQCTTKSGLRPDAKFKKLVSEQWSKVINPMSVPSLQMANLGEKRKDDEEDNDEDLGEELLKIYPEVGVEQLTRMTLDNLENHNIKILWATAQNNSANLTSEQSIAVAMEYFEFSMGFGAVPLIPFVSGITFWNVYTSAFSSISPLWNIVDSSNLLFKNSTRKKFLEAIFDNNTWAFLLLQSMDALGPLDAPATASVLAKAVAGIVLLHDIIWVIQKEQWGTNKTVTSLGERQIDDVAKEFREGKLREVALQAIDGTNLFNKAWSKDGVPRIILEAIDLARCRHPRTSLTRGSLK</sequence>
<evidence type="ECO:0008006" key="4">
    <source>
        <dbReference type="Google" id="ProtNLM"/>
    </source>
</evidence>
<proteinExistence type="predicted"/>
<dbReference type="Proteomes" id="UP000235672">
    <property type="component" value="Unassembled WGS sequence"/>
</dbReference>
<gene>
    <name evidence="2" type="ORF">NA56DRAFT_661321</name>
</gene>
<reference evidence="2 3" key="1">
    <citation type="submission" date="2016-05" db="EMBL/GenBank/DDBJ databases">
        <title>A degradative enzymes factory behind the ericoid mycorrhizal symbiosis.</title>
        <authorList>
            <consortium name="DOE Joint Genome Institute"/>
            <person name="Martino E."/>
            <person name="Morin E."/>
            <person name="Grelet G."/>
            <person name="Kuo A."/>
            <person name="Kohler A."/>
            <person name="Daghino S."/>
            <person name="Barry K."/>
            <person name="Choi C."/>
            <person name="Cichocki N."/>
            <person name="Clum A."/>
            <person name="Copeland A."/>
            <person name="Hainaut M."/>
            <person name="Haridas S."/>
            <person name="Labutti K."/>
            <person name="Lindquist E."/>
            <person name="Lipzen A."/>
            <person name="Khouja H.-R."/>
            <person name="Murat C."/>
            <person name="Ohm R."/>
            <person name="Olson A."/>
            <person name="Spatafora J."/>
            <person name="Veneault-Fourrey C."/>
            <person name="Henrissat B."/>
            <person name="Grigoriev I."/>
            <person name="Martin F."/>
            <person name="Perotto S."/>
        </authorList>
    </citation>
    <scope>NUCLEOTIDE SEQUENCE [LARGE SCALE GENOMIC DNA]</scope>
    <source>
        <strain evidence="2 3">UAMH 7357</strain>
    </source>
</reference>
<dbReference type="CDD" id="cd00882">
    <property type="entry name" value="Ras_like_GTPase"/>
    <property type="match status" value="1"/>
</dbReference>
<feature type="region of interest" description="Disordered" evidence="1">
    <location>
        <begin position="1"/>
        <end position="21"/>
    </location>
</feature>